<reference evidence="1" key="2">
    <citation type="submission" date="2020-09" db="EMBL/GenBank/DDBJ databases">
        <authorList>
            <person name="Sun Q."/>
            <person name="Ohkuma M."/>
        </authorList>
    </citation>
    <scope>NUCLEOTIDE SEQUENCE</scope>
    <source>
        <strain evidence="1">JCM 30078</strain>
    </source>
</reference>
<dbReference type="RefSeq" id="WP_188982963.1">
    <property type="nucleotide sequence ID" value="NZ_BMPO01000003.1"/>
</dbReference>
<reference evidence="1" key="1">
    <citation type="journal article" date="2014" name="Int. J. Syst. Evol. Microbiol.">
        <title>Complete genome sequence of Corynebacterium casei LMG S-19264T (=DSM 44701T), isolated from a smear-ripened cheese.</title>
        <authorList>
            <consortium name="US DOE Joint Genome Institute (JGI-PGF)"/>
            <person name="Walter F."/>
            <person name="Albersmeier A."/>
            <person name="Kalinowski J."/>
            <person name="Ruckert C."/>
        </authorList>
    </citation>
    <scope>NUCLEOTIDE SEQUENCE</scope>
    <source>
        <strain evidence="1">JCM 30078</strain>
    </source>
</reference>
<keyword evidence="2" id="KW-1185">Reference proteome</keyword>
<proteinExistence type="predicted"/>
<evidence type="ECO:0008006" key="3">
    <source>
        <dbReference type="Google" id="ProtNLM"/>
    </source>
</evidence>
<name>A0A917UXD8_9PSED</name>
<dbReference type="EMBL" id="BMPO01000003">
    <property type="protein sequence ID" value="GGJ92888.1"/>
    <property type="molecule type" value="Genomic_DNA"/>
</dbReference>
<protein>
    <recommendedName>
        <fullName evidence="3">DUF1615 domain-containing protein</fullName>
    </recommendedName>
</protein>
<evidence type="ECO:0000313" key="2">
    <source>
        <dbReference type="Proteomes" id="UP000635983"/>
    </source>
</evidence>
<dbReference type="AlphaFoldDB" id="A0A917UXD8"/>
<gene>
    <name evidence="1" type="ORF">GCM10009304_18470</name>
</gene>
<accession>A0A917UXD8</accession>
<organism evidence="1 2">
    <name type="scientific">Pseudomonas matsuisoli</name>
    <dbReference type="NCBI Taxonomy" id="1515666"/>
    <lineage>
        <taxon>Bacteria</taxon>
        <taxon>Pseudomonadati</taxon>
        <taxon>Pseudomonadota</taxon>
        <taxon>Gammaproteobacteria</taxon>
        <taxon>Pseudomonadales</taxon>
        <taxon>Pseudomonadaceae</taxon>
        <taxon>Pseudomonas</taxon>
    </lineage>
</organism>
<evidence type="ECO:0000313" key="1">
    <source>
        <dbReference type="EMBL" id="GGJ92888.1"/>
    </source>
</evidence>
<comment type="caution">
    <text evidence="1">The sequence shown here is derived from an EMBL/GenBank/DDBJ whole genome shotgun (WGS) entry which is preliminary data.</text>
</comment>
<sequence>MHFLSSGVPHIPRSVWNVTLAGVALLLSACSTRDTLTGPPERPPEAVRADVIRLLPAATTDKPGWADVFQTAFSIQGIEPSPENICAVIAVTEQESTFQADPPVPGLAKIARAEIDRRAGALHVPTFLVDAALRIPSPDGRSYADRLAKVKTEGELSAIFEDLIGLVPLGQKLFGGLNPVRTGGPMQVSIAFAEADSRGYPYEIEGSLRREVFGREGGMYFGIAHLLGYPANYDRPLYRFADFNAGWYASRNAAFQAALSAATGVKLALDGDLIIHGSSRAGQTEMAARRLGPRLNMSEAEIRRALERGTGEDFERTDLYEAVFALARNRTGKVFPAAVLPGIRLESPKITRNLTTAWFADRVDARWKRCMSRAAVR</sequence>
<dbReference type="Pfam" id="PF07759">
    <property type="entry name" value="DUF1615"/>
    <property type="match status" value="1"/>
</dbReference>
<dbReference type="InterPro" id="IPR011673">
    <property type="entry name" value="DUF1615"/>
</dbReference>
<dbReference type="Proteomes" id="UP000635983">
    <property type="component" value="Unassembled WGS sequence"/>
</dbReference>